<evidence type="ECO:0000259" key="11">
    <source>
        <dbReference type="PROSITE" id="PS50863"/>
    </source>
</evidence>
<dbReference type="InterPro" id="IPR044835">
    <property type="entry name" value="ARF_plant"/>
</dbReference>
<feature type="domain" description="TF-B3" evidence="11">
    <location>
        <begin position="146"/>
        <end position="248"/>
    </location>
</feature>
<dbReference type="SUPFAM" id="SSF54277">
    <property type="entry name" value="CAD &amp; PB1 domains"/>
    <property type="match status" value="1"/>
</dbReference>
<keyword evidence="5 9" id="KW-0238">DNA-binding</keyword>
<evidence type="ECO:0000256" key="4">
    <source>
        <dbReference type="ARBA" id="ARBA00023015"/>
    </source>
</evidence>
<dbReference type="InterPro" id="IPR003340">
    <property type="entry name" value="B3_DNA-bd"/>
</dbReference>
<comment type="subcellular location">
    <subcellularLocation>
        <location evidence="1 9">Nucleus</location>
    </subcellularLocation>
</comment>
<dbReference type="FunFam" id="2.40.330.10:FF:000001">
    <property type="entry name" value="Auxin response factor"/>
    <property type="match status" value="1"/>
</dbReference>
<evidence type="ECO:0000256" key="3">
    <source>
        <dbReference type="ARBA" id="ARBA00011726"/>
    </source>
</evidence>
<proteinExistence type="evidence at transcript level"/>
<dbReference type="FunFam" id="2.30.30.1040:FF:000001">
    <property type="entry name" value="Auxin response factor"/>
    <property type="match status" value="1"/>
</dbReference>
<dbReference type="GO" id="GO:0006355">
    <property type="term" value="P:regulation of DNA-templated transcription"/>
    <property type="evidence" value="ECO:0007669"/>
    <property type="project" value="InterPro"/>
</dbReference>
<dbReference type="AlphaFoldDB" id="A0A8E4U799"/>
<evidence type="ECO:0000256" key="2">
    <source>
        <dbReference type="ARBA" id="ARBA00007853"/>
    </source>
</evidence>
<feature type="region of interest" description="Disordered" evidence="10">
    <location>
        <begin position="505"/>
        <end position="536"/>
    </location>
</feature>
<feature type="compositionally biased region" description="Low complexity" evidence="10">
    <location>
        <begin position="505"/>
        <end position="514"/>
    </location>
</feature>
<comment type="function">
    <text evidence="9">Auxin response factors (ARFs) are transcriptional factors that bind specifically to the DNA sequence 5'-TGTCTC-3' found in the auxin-responsive promoter elements (AuxREs).</text>
</comment>
<dbReference type="PROSITE" id="PS50863">
    <property type="entry name" value="B3"/>
    <property type="match status" value="1"/>
</dbReference>
<evidence type="ECO:0000313" key="13">
    <source>
        <dbReference type="EMBL" id="QQG64125.1"/>
    </source>
</evidence>
<dbReference type="Pfam" id="PF02362">
    <property type="entry name" value="B3"/>
    <property type="match status" value="1"/>
</dbReference>
<dbReference type="InterPro" id="IPR033389">
    <property type="entry name" value="AUX/IAA_dom"/>
</dbReference>
<accession>A0A8E4U799</accession>
<dbReference type="GO" id="GO:0005634">
    <property type="term" value="C:nucleus"/>
    <property type="evidence" value="ECO:0007669"/>
    <property type="project" value="UniProtKB-SubCell"/>
</dbReference>
<keyword evidence="4 9" id="KW-0805">Transcription regulation</keyword>
<dbReference type="InterPro" id="IPR010525">
    <property type="entry name" value="ARF_dom"/>
</dbReference>
<dbReference type="GO" id="GO:0009734">
    <property type="term" value="P:auxin-activated signaling pathway"/>
    <property type="evidence" value="ECO:0007669"/>
    <property type="project" value="UniProtKB-KW"/>
</dbReference>
<evidence type="ECO:0000256" key="5">
    <source>
        <dbReference type="ARBA" id="ARBA00023125"/>
    </source>
</evidence>
<dbReference type="EMBL" id="MW369441">
    <property type="protein sequence ID" value="QQG64125.1"/>
    <property type="molecule type" value="mRNA"/>
</dbReference>
<dbReference type="Gene3D" id="3.10.20.90">
    <property type="entry name" value="Phosphatidylinositol 3-kinase Catalytic Subunit, Chain A, domain 1"/>
    <property type="match status" value="1"/>
</dbReference>
<keyword evidence="7 9" id="KW-0539">Nucleus</keyword>
<dbReference type="Pfam" id="PF06507">
    <property type="entry name" value="ARF_AD"/>
    <property type="match status" value="1"/>
</dbReference>
<keyword evidence="6 9" id="KW-0804">Transcription</keyword>
<organism evidence="13">
    <name type="scientific">Corylus heterophylla</name>
    <dbReference type="NCBI Taxonomy" id="80754"/>
    <lineage>
        <taxon>Eukaryota</taxon>
        <taxon>Viridiplantae</taxon>
        <taxon>Streptophyta</taxon>
        <taxon>Embryophyta</taxon>
        <taxon>Tracheophyta</taxon>
        <taxon>Spermatophyta</taxon>
        <taxon>Magnoliopsida</taxon>
        <taxon>eudicotyledons</taxon>
        <taxon>Gunneridae</taxon>
        <taxon>Pentapetalae</taxon>
        <taxon>rosids</taxon>
        <taxon>fabids</taxon>
        <taxon>Fagales</taxon>
        <taxon>Betulaceae</taxon>
        <taxon>Corylus</taxon>
    </lineage>
</organism>
<comment type="subunit">
    <text evidence="3 9">Homodimers and heterodimers.</text>
</comment>
<feature type="domain" description="PB1" evidence="12">
    <location>
        <begin position="610"/>
        <end position="692"/>
    </location>
</feature>
<dbReference type="PANTHER" id="PTHR31384">
    <property type="entry name" value="AUXIN RESPONSE FACTOR 4-RELATED"/>
    <property type="match status" value="1"/>
</dbReference>
<reference evidence="13" key="1">
    <citation type="submission" date="2020-12" db="EMBL/GenBank/DDBJ databases">
        <authorList>
            <person name="Cheng Y."/>
        </authorList>
    </citation>
    <scope>NUCLEOTIDE SEQUENCE</scope>
</reference>
<gene>
    <name evidence="13" type="primary">ARF1</name>
</gene>
<dbReference type="SUPFAM" id="SSF101936">
    <property type="entry name" value="DNA-binding pseudobarrel domain"/>
    <property type="match status" value="1"/>
</dbReference>
<dbReference type="GO" id="GO:0003677">
    <property type="term" value="F:DNA binding"/>
    <property type="evidence" value="ECO:0007669"/>
    <property type="project" value="UniProtKB-KW"/>
</dbReference>
<sequence length="704" mass="78765">MSSVGLQGEELRATLAASESRRRMDGGFPSHNKQGEKDDLYTELWLACAGSHVYVPRVGEKVFYFPQGHIEQVEAYTDQDGMMEMPIYNLSSKILCKVVYVQLKADSQTDEVFAQVTLLPVAEQDEISSEDENAVSSPQRASVCSFVKRLTPSDTSTHGGFSVPKQQAVECFPPLNMSQEPPVQGLVVKDLQGFKWHFRHIYRGQPRRHLLTSGWSSFVTAKKLVAGDTCIFLRGENGQLRVGVRRAMKQLNNVATSVISRHSMQHGILASAFHAVTSGTMFTVYYHPWTSPSEFIIPYTKLNRSVYSVGTRFRMQPDGEECSEKRPTGTVVGIGDIDCIRWPGSEWRCLQVQWDSTSDTFLHPERVSPWNIELIESTNKKKRTRPLDPALPGFSSRTRDGLFQSPVEFTPPRHPKVLQGQEDRKTGAQELGAQTSAIFPHLIYRHLGLENQLCHPMHDHLYRLSSNTVPSPAGNMAAPCTTYRCPQIITTSVVCDNDAVSRNNSVSNVTTSNTGSQECRASESRDENEAPLSQPTGRTRYMLFGVNLVNSHPELPSVQVANYCELCSPCSFSRTSHSSVSETIQVSEPSKDISGVLLEKQCENCSVTSRSCTKVLKYGSALGRSVDLMRFDGYDELISELDQMFDFQGSLIHGTSGWHVTFTDEEGFMMLIGDKPWQKFCLMVRRIFICPKEEIDKPIQEIGI</sequence>
<dbReference type="InterPro" id="IPR015300">
    <property type="entry name" value="DNA-bd_pseudobarrel_sf"/>
</dbReference>
<dbReference type="PROSITE" id="PS51745">
    <property type="entry name" value="PB1"/>
    <property type="match status" value="1"/>
</dbReference>
<comment type="similarity">
    <text evidence="2 9">Belongs to the ARF family.</text>
</comment>
<dbReference type="Gene3D" id="2.30.30.1040">
    <property type="match status" value="1"/>
</dbReference>
<keyword evidence="8 9" id="KW-0927">Auxin signaling pathway</keyword>
<dbReference type="CDD" id="cd10017">
    <property type="entry name" value="B3_DNA"/>
    <property type="match status" value="1"/>
</dbReference>
<evidence type="ECO:0000256" key="1">
    <source>
        <dbReference type="ARBA" id="ARBA00004123"/>
    </source>
</evidence>
<evidence type="ECO:0000259" key="12">
    <source>
        <dbReference type="PROSITE" id="PS51745"/>
    </source>
</evidence>
<name>A0A8E4U799_9ROSI</name>
<dbReference type="Pfam" id="PF02309">
    <property type="entry name" value="AUX_IAA"/>
    <property type="match status" value="1"/>
</dbReference>
<dbReference type="SMART" id="SM01019">
    <property type="entry name" value="B3"/>
    <property type="match status" value="1"/>
</dbReference>
<evidence type="ECO:0000256" key="8">
    <source>
        <dbReference type="ARBA" id="ARBA00023294"/>
    </source>
</evidence>
<dbReference type="Gene3D" id="2.40.330.10">
    <property type="entry name" value="DNA-binding pseudobarrel domain"/>
    <property type="match status" value="1"/>
</dbReference>
<dbReference type="PANTHER" id="PTHR31384:SF25">
    <property type="entry name" value="AUXIN RESPONSE FACTOR"/>
    <property type="match status" value="1"/>
</dbReference>
<protein>
    <recommendedName>
        <fullName evidence="9">Auxin response factor</fullName>
    </recommendedName>
</protein>
<evidence type="ECO:0000256" key="7">
    <source>
        <dbReference type="ARBA" id="ARBA00023242"/>
    </source>
</evidence>
<evidence type="ECO:0000256" key="9">
    <source>
        <dbReference type="RuleBase" id="RU004561"/>
    </source>
</evidence>
<dbReference type="InterPro" id="IPR053793">
    <property type="entry name" value="PB1-like"/>
</dbReference>
<evidence type="ECO:0000256" key="10">
    <source>
        <dbReference type="SAM" id="MobiDB-lite"/>
    </source>
</evidence>
<evidence type="ECO:0000256" key="6">
    <source>
        <dbReference type="ARBA" id="ARBA00023163"/>
    </source>
</evidence>